<organism evidence="2 3">
    <name type="scientific">Chaetoceros tenuissimus</name>
    <dbReference type="NCBI Taxonomy" id="426638"/>
    <lineage>
        <taxon>Eukaryota</taxon>
        <taxon>Sar</taxon>
        <taxon>Stramenopiles</taxon>
        <taxon>Ochrophyta</taxon>
        <taxon>Bacillariophyta</taxon>
        <taxon>Coscinodiscophyceae</taxon>
        <taxon>Chaetocerotophycidae</taxon>
        <taxon>Chaetocerotales</taxon>
        <taxon>Chaetocerotaceae</taxon>
        <taxon>Chaetoceros</taxon>
    </lineage>
</organism>
<comment type="caution">
    <text evidence="2">The sequence shown here is derived from an EMBL/GenBank/DDBJ whole genome shotgun (WGS) entry which is preliminary data.</text>
</comment>
<evidence type="ECO:0000313" key="2">
    <source>
        <dbReference type="EMBL" id="GFH46756.1"/>
    </source>
</evidence>
<evidence type="ECO:0000256" key="1">
    <source>
        <dbReference type="SAM" id="MobiDB-lite"/>
    </source>
</evidence>
<feature type="region of interest" description="Disordered" evidence="1">
    <location>
        <begin position="407"/>
        <end position="440"/>
    </location>
</feature>
<gene>
    <name evidence="2" type="ORF">CTEN210_03230</name>
</gene>
<dbReference type="EMBL" id="BLLK01000022">
    <property type="protein sequence ID" value="GFH46756.1"/>
    <property type="molecule type" value="Genomic_DNA"/>
</dbReference>
<sequence length="1678" mass="170561">MNIFRKIEKANLLVCIIITILSITHLRFAVAKEEVQHVCVDDEDYYFDFSYSAGTQIKKTCAWISDRQKRVEEFCLIKTVQRACPMTCQTCSDELPDDHNVESFLLASFNSSDKNDDDDGVSDDDDGVSSDNNIFLHGTKRAGGNKPHLSHRSHQRSGCDQKPNGKGWGKSSKSSKSEKYVNCDTPTGVNPSPQSFVSAAPTFNVERICSDHSSYTFLRDNGRTGTCAWIQVTQRRKNAYCDKGHVKGACRKACNNCSCSDNKSFTFRTKQGTNQKCKWINARNMLQRRRTYCYANDGTSASKVGDECPNSCGFCLLEEKPSPAPINNAPSSINNAPPRPSPDVCSDEEDFSFRAKNGRNRNCVWISKKKARRQRYCYDNDGISTSRIGTACMESCGFCLYQDEPEPSTTSPTSSPTSTPTQSPSNSPTMFPTESPTKNISATPIVSQSQSPSLSIAPSTAPSVSSAPSACVSDNTLPFVSLSLGTVSCVNVDADPVTLCAELGATVSVGTLLTVYDACCECKLQSAAPSLSIAPSTAPSVSSAPSACVSDNTLPFVSLSLGTVSCVNVDADPVTLCAELGATVSVGTLLTVYDACCECKLQSAAPSLSIAPSTAPSVSSAPSACVSDNTLPFVSLSLGTVSCVNVDADPVTLCAELGATVSVGTLLTVYDACCECKLQSAAPSLSIAPSTAPSVSSAPSACVSDNTLPFVSLSLGTVSCVNVDADPVTLCAELGATVSVGTLLTVYDACCECKLQSAAPSLSIAPSTAPSVSSAPSACVSDNTLPFVSLSLGTVSCVNVDADPVTLCAELGATVSVGTLLTVYDACCECKLQSAAPSLSIAPSTAPSVSSAPSACVSDNTLPFVSLSLGTVSCVNVDADPVTLCAELGATVSVGTLLTVYDACCECKLQSAAPSLSIAPSTAPSVSSAPSACVSDNTLPFVSLSLGTVSCVNVDADPVTLCAELGATVSVGTLLTVYDACCECKLQSAAPSLSIAPSTAPSVSSAPSACVSDNTLPFVSLSLGTVSCVNVDADPVTLCAELGATVSVGTLLTVYDACCECKLQSAAPSLSIAPSTAPSVSSAPSACVSDNTLPFVSLSLGTVSCVNVDADPVTLCAELGATVSVGTLLTVYDACCECKLQSAAPSLSIAPSTAPSVSSAPSACVSDNTLPFVSLSLGTVSCVNVDADPVTLCAELGATVSVGTLLTVYDACCECKLQSAAPSLSIAPSTAPSVSSAPSACVSDNTLPFVSLSLGTVSCVNVDADPVTLCAELGATVSVGTLLTVYDACCECKLQSAAPSLSIAPSTAPSVSSAPSACVSDNTLPFVSLSLGTVSCVNVDADPVTLCAELGATVSVGTLLTVYDACCECKLQSAAPSLSIAPSTAPSVSSAPSACVSDNTLPFVSLSLGTVSCVNVDADPVTLCAELGATVSVGTLLTVYDACCECKLQSAAPSLSIAPSTAPSVSSVPSACVSDNTLPFVSLSLGTVSCVNVDADPVTLCAELGATVSVGTLLTVYDACCECKLQSAAPSLSIAPSTAPSVSSAPSACVSDNTLPFVSLSLGTVSCVDVDADPVTLCAELGATVSVGTLLTVYDACCECKLQSAAPSLSIAPSTAPSVSSAPSACVSDNTLPFVSLSLGTVSCVDVDADPVTMCAELGATVSVGTLLTVYDVCCGCK</sequence>
<feature type="compositionally biased region" description="Acidic residues" evidence="1">
    <location>
        <begin position="115"/>
        <end position="128"/>
    </location>
</feature>
<feature type="compositionally biased region" description="Polar residues" evidence="1">
    <location>
        <begin position="430"/>
        <end position="440"/>
    </location>
</feature>
<name>A0AAD3H1E4_9STRA</name>
<reference evidence="2 3" key="1">
    <citation type="journal article" date="2021" name="Sci. Rep.">
        <title>The genome of the diatom Chaetoceros tenuissimus carries an ancient integrated fragment of an extant virus.</title>
        <authorList>
            <person name="Hongo Y."/>
            <person name="Kimura K."/>
            <person name="Takaki Y."/>
            <person name="Yoshida Y."/>
            <person name="Baba S."/>
            <person name="Kobayashi G."/>
            <person name="Nagasaki K."/>
            <person name="Hano T."/>
            <person name="Tomaru Y."/>
        </authorList>
    </citation>
    <scope>NUCLEOTIDE SEQUENCE [LARGE SCALE GENOMIC DNA]</scope>
    <source>
        <strain evidence="2 3">NIES-3715</strain>
    </source>
</reference>
<dbReference type="InterPro" id="IPR053337">
    <property type="entry name" value="AT-2_adhesin"/>
</dbReference>
<dbReference type="PANTHER" id="PTHR37001">
    <property type="entry name" value="PHOSPHORYN, PUTATIVE-RELATED-RELATED"/>
    <property type="match status" value="1"/>
</dbReference>
<proteinExistence type="predicted"/>
<feature type="region of interest" description="Disordered" evidence="1">
    <location>
        <begin position="112"/>
        <end position="186"/>
    </location>
</feature>
<feature type="compositionally biased region" description="Low complexity" evidence="1">
    <location>
        <begin position="407"/>
        <end position="429"/>
    </location>
</feature>
<feature type="region of interest" description="Disordered" evidence="1">
    <location>
        <begin position="326"/>
        <end position="348"/>
    </location>
</feature>
<dbReference type="PANTHER" id="PTHR37001:SF5">
    <property type="entry name" value="RIIA DOMAIN-CONTAINING PROTEIN"/>
    <property type="match status" value="1"/>
</dbReference>
<dbReference type="Proteomes" id="UP001054902">
    <property type="component" value="Unassembled WGS sequence"/>
</dbReference>
<evidence type="ECO:0000313" key="3">
    <source>
        <dbReference type="Proteomes" id="UP001054902"/>
    </source>
</evidence>
<keyword evidence="3" id="KW-1185">Reference proteome</keyword>
<protein>
    <submittedName>
        <fullName evidence="2">Uncharacterized protein</fullName>
    </submittedName>
</protein>
<accession>A0AAD3H1E4</accession>
<feature type="compositionally biased region" description="Low complexity" evidence="1">
    <location>
        <begin position="326"/>
        <end position="336"/>
    </location>
</feature>